<dbReference type="AlphaFoldDB" id="A0A401ZWT7"/>
<feature type="transmembrane region" description="Helical" evidence="7">
    <location>
        <begin position="986"/>
        <end position="1008"/>
    </location>
</feature>
<protein>
    <recommendedName>
        <fullName evidence="8">ABC3 transporter permease C-terminal domain-containing protein</fullName>
    </recommendedName>
</protein>
<dbReference type="GO" id="GO:0005886">
    <property type="term" value="C:plasma membrane"/>
    <property type="evidence" value="ECO:0007669"/>
    <property type="project" value="UniProtKB-SubCell"/>
</dbReference>
<feature type="transmembrane region" description="Helical" evidence="7">
    <location>
        <begin position="390"/>
        <end position="411"/>
    </location>
</feature>
<dbReference type="EMBL" id="BIFR01000001">
    <property type="protein sequence ID" value="GCE11240.1"/>
    <property type="molecule type" value="Genomic_DNA"/>
</dbReference>
<organism evidence="9 10">
    <name type="scientific">Tengunoibacter tsumagoiensis</name>
    <dbReference type="NCBI Taxonomy" id="2014871"/>
    <lineage>
        <taxon>Bacteria</taxon>
        <taxon>Bacillati</taxon>
        <taxon>Chloroflexota</taxon>
        <taxon>Ktedonobacteria</taxon>
        <taxon>Ktedonobacterales</taxon>
        <taxon>Dictyobacteraceae</taxon>
        <taxon>Tengunoibacter</taxon>
    </lineage>
</organism>
<gene>
    <name evidence="9" type="ORF">KTT_10990</name>
</gene>
<feature type="transmembrane region" description="Helical" evidence="7">
    <location>
        <begin position="432"/>
        <end position="462"/>
    </location>
</feature>
<keyword evidence="3 7" id="KW-0812">Transmembrane</keyword>
<dbReference type="PANTHER" id="PTHR30572:SF4">
    <property type="entry name" value="ABC TRANSPORTER PERMEASE YTRF"/>
    <property type="match status" value="1"/>
</dbReference>
<evidence type="ECO:0000313" key="10">
    <source>
        <dbReference type="Proteomes" id="UP000287352"/>
    </source>
</evidence>
<evidence type="ECO:0000256" key="3">
    <source>
        <dbReference type="ARBA" id="ARBA00022692"/>
    </source>
</evidence>
<name>A0A401ZWT7_9CHLR</name>
<comment type="caution">
    <text evidence="9">The sequence shown here is derived from an EMBL/GenBank/DDBJ whole genome shotgun (WGS) entry which is preliminary data.</text>
</comment>
<evidence type="ECO:0000256" key="2">
    <source>
        <dbReference type="ARBA" id="ARBA00022475"/>
    </source>
</evidence>
<evidence type="ECO:0000313" key="9">
    <source>
        <dbReference type="EMBL" id="GCE11240.1"/>
    </source>
</evidence>
<keyword evidence="4 7" id="KW-1133">Transmembrane helix</keyword>
<sequence length="1022" mass="112583">MSAGIPRLRRQGLWRMIPSIVRLTGWRFKRTWFLLVMVWLSLLVSVMLVCAIPLFSRVAITASIRSYAQTVRQDSDLQISLGSTHISDRQIQNAEQFIAQHMGTTLSSYIKPGPTVQISSPGLQPVSDDPAINRQVVNLQALDSTTAASQWHVVQGRFPSASATELEVAFTSSAARAFNLRPGSVFEVSLPENASFKNWRLSVVGIADPKPQTVQGSSSILSGSGNNIGLVSLPALIAKANTMTFTSVQKQVGAISPTQQVLSLADSPHQETTASLAHASVRGTTVAPLHSTVATTRTQSALSQRIPVQKYSGGIEAFQIQYHYAVNYSQIDVDTVGALEKNIQKFSSGIYTDLPQEISDIQYASVYGGFLAIESFTDSTVIALEITQHFLLFLLFGLALFLVNMFSHLLVEQQAASIAVMRSRGATRRHVFGIFVPQLIGSWLLALIVGAFLTIGLVTWFAQFLLAPEYRNALNVITDRPVYAIQNVGWFALVMVFVTLFVMLIAVYRATNLNILTMRRESARSQHVPFWKKFYLDLILALLLLLIFGAYLYVLHIYANLNEPPGTSAEAFAMITLFVLVFAVLLLFLRIFPWLLRLSTKLVARRRGATGLLSLAQMERAPRVASRMILLLTLSISLSSFFLTMIATEQQNAKDTGTFLAIGDFGGSITPDHDQTLSSLQKTYSHIPGVTSATLGYIETKANPIGGPTTSFQINAVDADTYAQTAYWLPQYSKQSLADLTQQMVVHRSNKDRLYGVVNRSIADSWGVSPGSTFKVGLPGMNEDITVSVLAIADHLPGCSTLDGGTDEFCQQVLVDYQSYASWLVNRGQTIQPDHLWLRTDGSETTRERLHTQFPDLLDRQDQVRLHQNGPLQADIQVVFFVGIVLSVLLALLGTIFSSWLSARNRLASFSIMRALGMDKRQVSMVLFCEQSLIYCFALIAGTGLGYLMTIFASPIVGLMNRFLFIDSGWPARSLAVLPVMPWQQLGMLLGIVILLSIVALLLMARIVSHPKLAQALRLNED</sequence>
<dbReference type="GO" id="GO:0022857">
    <property type="term" value="F:transmembrane transporter activity"/>
    <property type="evidence" value="ECO:0007669"/>
    <property type="project" value="TreeGrafter"/>
</dbReference>
<evidence type="ECO:0000256" key="6">
    <source>
        <dbReference type="ARBA" id="ARBA00038076"/>
    </source>
</evidence>
<keyword evidence="5 7" id="KW-0472">Membrane</keyword>
<reference evidence="10" key="1">
    <citation type="submission" date="2018-12" db="EMBL/GenBank/DDBJ databases">
        <title>Tengunoibacter tsumagoiensis gen. nov., sp. nov., Dictyobacter kobayashii sp. nov., D. alpinus sp. nov., and D. joshuensis sp. nov. and description of Dictyobacteraceae fam. nov. within the order Ktedonobacterales isolated from Tengu-no-mugimeshi.</title>
        <authorList>
            <person name="Wang C.M."/>
            <person name="Zheng Y."/>
            <person name="Sakai Y."/>
            <person name="Toyoda A."/>
            <person name="Minakuchi Y."/>
            <person name="Abe K."/>
            <person name="Yokota A."/>
            <person name="Yabe S."/>
        </authorList>
    </citation>
    <scope>NUCLEOTIDE SEQUENCE [LARGE SCALE GENOMIC DNA]</scope>
    <source>
        <strain evidence="10">Uno3</strain>
    </source>
</reference>
<dbReference type="Proteomes" id="UP000287352">
    <property type="component" value="Unassembled WGS sequence"/>
</dbReference>
<keyword evidence="10" id="KW-1185">Reference proteome</keyword>
<evidence type="ECO:0000256" key="5">
    <source>
        <dbReference type="ARBA" id="ARBA00023136"/>
    </source>
</evidence>
<evidence type="ECO:0000259" key="8">
    <source>
        <dbReference type="Pfam" id="PF02687"/>
    </source>
</evidence>
<feature type="transmembrane region" description="Helical" evidence="7">
    <location>
        <begin position="571"/>
        <end position="596"/>
    </location>
</feature>
<dbReference type="Pfam" id="PF02687">
    <property type="entry name" value="FtsX"/>
    <property type="match status" value="2"/>
</dbReference>
<comment type="subcellular location">
    <subcellularLocation>
        <location evidence="1">Cell membrane</location>
        <topology evidence="1">Multi-pass membrane protein</topology>
    </subcellularLocation>
</comment>
<feature type="domain" description="ABC3 transporter permease C-terminal" evidence="8">
    <location>
        <begin position="882"/>
        <end position="1007"/>
    </location>
</feature>
<proteinExistence type="inferred from homology"/>
<dbReference type="RefSeq" id="WP_126578966.1">
    <property type="nucleotide sequence ID" value="NZ_BIFR01000001.1"/>
</dbReference>
<feature type="domain" description="ABC3 transporter permease C-terminal" evidence="8">
    <location>
        <begin position="390"/>
        <end position="515"/>
    </location>
</feature>
<feature type="transmembrane region" description="Helical" evidence="7">
    <location>
        <begin position="878"/>
        <end position="902"/>
    </location>
</feature>
<accession>A0A401ZWT7</accession>
<feature type="transmembrane region" description="Helical" evidence="7">
    <location>
        <begin position="488"/>
        <end position="510"/>
    </location>
</feature>
<feature type="transmembrane region" description="Helical" evidence="7">
    <location>
        <begin position="628"/>
        <end position="647"/>
    </location>
</feature>
<feature type="transmembrane region" description="Helical" evidence="7">
    <location>
        <begin position="534"/>
        <end position="559"/>
    </location>
</feature>
<comment type="similarity">
    <text evidence="6">Belongs to the ABC-4 integral membrane protein family.</text>
</comment>
<dbReference type="PANTHER" id="PTHR30572">
    <property type="entry name" value="MEMBRANE COMPONENT OF TRANSPORTER-RELATED"/>
    <property type="match status" value="1"/>
</dbReference>
<evidence type="ECO:0000256" key="4">
    <source>
        <dbReference type="ARBA" id="ARBA00022989"/>
    </source>
</evidence>
<feature type="transmembrane region" description="Helical" evidence="7">
    <location>
        <begin position="32"/>
        <end position="55"/>
    </location>
</feature>
<evidence type="ECO:0000256" key="1">
    <source>
        <dbReference type="ARBA" id="ARBA00004651"/>
    </source>
</evidence>
<dbReference type="InterPro" id="IPR003838">
    <property type="entry name" value="ABC3_permease_C"/>
</dbReference>
<dbReference type="InterPro" id="IPR050250">
    <property type="entry name" value="Macrolide_Exporter_MacB"/>
</dbReference>
<evidence type="ECO:0000256" key="7">
    <source>
        <dbReference type="SAM" id="Phobius"/>
    </source>
</evidence>
<dbReference type="OrthoDB" id="135040at2"/>
<keyword evidence="2" id="KW-1003">Cell membrane</keyword>